<dbReference type="InterPro" id="IPR052121">
    <property type="entry name" value="F-box_SCF_Substrate_Recog"/>
</dbReference>
<evidence type="ECO:0008006" key="6">
    <source>
        <dbReference type="Google" id="ProtNLM"/>
    </source>
</evidence>
<dbReference type="Pfam" id="PF09346">
    <property type="entry name" value="SMI1_KNR4"/>
    <property type="match status" value="1"/>
</dbReference>
<dbReference type="Gene3D" id="3.40.1580.10">
    <property type="entry name" value="SMI1/KNR4-like"/>
    <property type="match status" value="1"/>
</dbReference>
<keyword evidence="2" id="KW-0833">Ubl conjugation pathway</keyword>
<sequence>MEIYGQHTQCNIFHLPPETLIHIFSYFDFKDLIRCCKVCRRFYDIHFDDLLWKRFCYQNFLEETCPENVSWRSFFKKLYIKDGKYLPVYKQIKRAWRTIENYIETNVPLLKNSLAGPAGEKELAEAEEYFGCSLPKDLRCSLSFHNGESLTEYLGVLGMVQIADHAVCEKLLPLAAIRLSYAERGMLRGCCQITDCSRSNVCQYLVISDKCDMPVGTIFYHVHYVQRGNVFISANSYLQWLTQFAETLQNGCFSIIDNKMYRFYHEPGTVAVTDNMFSVKVSTCFHPELSMISMTSPPEFFFTYRITMSMFEDAPKSKSCQLISRHWISTDENGMEDRISGPGVVGKYPIMRPGVEFSWVSCVTFNTTYGNMVGFFTMLIYATDELIRIQCPRFHMKCLPYITEEERKNRL</sequence>
<dbReference type="AlphaFoldDB" id="A0A0L8H9S2"/>
<feature type="domain" description="F-box" evidence="3">
    <location>
        <begin position="9"/>
        <end position="55"/>
    </location>
</feature>
<evidence type="ECO:0000256" key="2">
    <source>
        <dbReference type="ARBA" id="ARBA00022786"/>
    </source>
</evidence>
<dbReference type="OrthoDB" id="2305498at2759"/>
<evidence type="ECO:0000256" key="1">
    <source>
        <dbReference type="ARBA" id="ARBA00004906"/>
    </source>
</evidence>
<dbReference type="PANTHER" id="PTHR46550">
    <property type="entry name" value="F-BOX ONLY PROTEIN 3"/>
    <property type="match status" value="1"/>
</dbReference>
<dbReference type="InterPro" id="IPR001810">
    <property type="entry name" value="F-box_dom"/>
</dbReference>
<dbReference type="Pfam" id="PF04379">
    <property type="entry name" value="DUF525"/>
    <property type="match status" value="1"/>
</dbReference>
<dbReference type="OMA" id="YVHDKDC"/>
<proteinExistence type="predicted"/>
<dbReference type="InterPro" id="IPR037883">
    <property type="entry name" value="Knr4/Smi1-like_sf"/>
</dbReference>
<dbReference type="GO" id="GO:0005737">
    <property type="term" value="C:cytoplasm"/>
    <property type="evidence" value="ECO:0007669"/>
    <property type="project" value="TreeGrafter"/>
</dbReference>
<protein>
    <recommendedName>
        <fullName evidence="6">F-box domain-containing protein</fullName>
    </recommendedName>
</protein>
<dbReference type="SUPFAM" id="SSF110069">
    <property type="entry name" value="ApaG-like"/>
    <property type="match status" value="1"/>
</dbReference>
<dbReference type="InterPro" id="IPR036767">
    <property type="entry name" value="ApaG_sf"/>
</dbReference>
<dbReference type="SUPFAM" id="SSF160631">
    <property type="entry name" value="SMI1/KNR4-like"/>
    <property type="match status" value="1"/>
</dbReference>
<reference evidence="5" key="1">
    <citation type="submission" date="2015-07" db="EMBL/GenBank/DDBJ databases">
        <title>MeaNS - Measles Nucleotide Surveillance Program.</title>
        <authorList>
            <person name="Tran T."/>
            <person name="Druce J."/>
        </authorList>
    </citation>
    <scope>NUCLEOTIDE SEQUENCE</scope>
    <source>
        <strain evidence="5">UCB-OBI-ISO-001</strain>
        <tissue evidence="5">Gonad</tissue>
    </source>
</reference>
<dbReference type="STRING" id="37653.A0A0L8H9S2"/>
<evidence type="ECO:0000259" key="4">
    <source>
        <dbReference type="PROSITE" id="PS51087"/>
    </source>
</evidence>
<organism evidence="5">
    <name type="scientific">Octopus bimaculoides</name>
    <name type="common">California two-spotted octopus</name>
    <dbReference type="NCBI Taxonomy" id="37653"/>
    <lineage>
        <taxon>Eukaryota</taxon>
        <taxon>Metazoa</taxon>
        <taxon>Spiralia</taxon>
        <taxon>Lophotrochozoa</taxon>
        <taxon>Mollusca</taxon>
        <taxon>Cephalopoda</taxon>
        <taxon>Coleoidea</taxon>
        <taxon>Octopodiformes</taxon>
        <taxon>Octopoda</taxon>
        <taxon>Incirrata</taxon>
        <taxon>Octopodidae</taxon>
        <taxon>Octopus</taxon>
    </lineage>
</organism>
<dbReference type="Gene3D" id="1.20.1280.50">
    <property type="match status" value="1"/>
</dbReference>
<dbReference type="InterPro" id="IPR007474">
    <property type="entry name" value="ApaG_domain"/>
</dbReference>
<comment type="pathway">
    <text evidence="1">Protein modification; protein ubiquitination.</text>
</comment>
<evidence type="ECO:0000313" key="5">
    <source>
        <dbReference type="EMBL" id="KOF85814.1"/>
    </source>
</evidence>
<dbReference type="InterPro" id="IPR018958">
    <property type="entry name" value="Knr4/Smi1-like_dom"/>
</dbReference>
<dbReference type="InterPro" id="IPR036047">
    <property type="entry name" value="F-box-like_dom_sf"/>
</dbReference>
<evidence type="ECO:0000259" key="3">
    <source>
        <dbReference type="PROSITE" id="PS50181"/>
    </source>
</evidence>
<dbReference type="Pfam" id="PF12937">
    <property type="entry name" value="F-box-like"/>
    <property type="match status" value="1"/>
</dbReference>
<accession>A0A0L8H9S2</accession>
<dbReference type="SMART" id="SM00256">
    <property type="entry name" value="FBOX"/>
    <property type="match status" value="1"/>
</dbReference>
<dbReference type="PROSITE" id="PS50181">
    <property type="entry name" value="FBOX"/>
    <property type="match status" value="1"/>
</dbReference>
<dbReference type="KEGG" id="obi:106872035"/>
<dbReference type="EMBL" id="KQ418800">
    <property type="protein sequence ID" value="KOF85814.1"/>
    <property type="molecule type" value="Genomic_DNA"/>
</dbReference>
<dbReference type="SUPFAM" id="SSF81383">
    <property type="entry name" value="F-box domain"/>
    <property type="match status" value="1"/>
</dbReference>
<gene>
    <name evidence="5" type="ORF">OCBIM_22019692mg</name>
</gene>
<dbReference type="Gene3D" id="2.60.40.1470">
    <property type="entry name" value="ApaG domain"/>
    <property type="match status" value="1"/>
</dbReference>
<feature type="domain" description="ApaG" evidence="4">
    <location>
        <begin position="271"/>
        <end position="403"/>
    </location>
</feature>
<dbReference type="PROSITE" id="PS51087">
    <property type="entry name" value="APAG"/>
    <property type="match status" value="1"/>
</dbReference>
<dbReference type="CDD" id="cd22084">
    <property type="entry name" value="F-box_FBXO3"/>
    <property type="match status" value="1"/>
</dbReference>
<dbReference type="PANTHER" id="PTHR46550:SF1">
    <property type="entry name" value="F-BOX PROTEIN 3"/>
    <property type="match status" value="1"/>
</dbReference>
<name>A0A0L8H9S2_OCTBM</name>